<comment type="caution">
    <text evidence="1">The sequence shown here is derived from an EMBL/GenBank/DDBJ whole genome shotgun (WGS) entry which is preliminary data.</text>
</comment>
<name>A0ABW6KT51_9ACTN</name>
<dbReference type="Proteomes" id="UP001601197">
    <property type="component" value="Unassembled WGS sequence"/>
</dbReference>
<keyword evidence="2" id="KW-1185">Reference proteome</keyword>
<protein>
    <recommendedName>
        <fullName evidence="3">ATP-grasp-modified RiPP</fullName>
    </recommendedName>
</protein>
<sequence length="82" mass="8745">MTQRTDQFVGHRLILQPEPGAVRRHTSDTACGSFPGKELDSIIVGVGDDDPNPVSLPVGTITVEDPIVTNWHTTPADAVPSI</sequence>
<evidence type="ECO:0008006" key="3">
    <source>
        <dbReference type="Google" id="ProtNLM"/>
    </source>
</evidence>
<dbReference type="RefSeq" id="WP_388347766.1">
    <property type="nucleotide sequence ID" value="NZ_JBIAFJ010000012.1"/>
</dbReference>
<evidence type="ECO:0000313" key="1">
    <source>
        <dbReference type="EMBL" id="MFE9171083.1"/>
    </source>
</evidence>
<evidence type="ECO:0000313" key="2">
    <source>
        <dbReference type="Proteomes" id="UP001601197"/>
    </source>
</evidence>
<gene>
    <name evidence="1" type="ORF">ACFYNZ_16410</name>
</gene>
<organism evidence="1 2">
    <name type="scientific">Streptomyces kebangsaanensis</name>
    <dbReference type="NCBI Taxonomy" id="864058"/>
    <lineage>
        <taxon>Bacteria</taxon>
        <taxon>Bacillati</taxon>
        <taxon>Actinomycetota</taxon>
        <taxon>Actinomycetes</taxon>
        <taxon>Kitasatosporales</taxon>
        <taxon>Streptomycetaceae</taxon>
        <taxon>Streptomyces</taxon>
    </lineage>
</organism>
<accession>A0ABW6KT51</accession>
<proteinExistence type="predicted"/>
<dbReference type="EMBL" id="JBIAFJ010000012">
    <property type="protein sequence ID" value="MFE9171083.1"/>
    <property type="molecule type" value="Genomic_DNA"/>
</dbReference>
<reference evidence="1 2" key="1">
    <citation type="submission" date="2024-10" db="EMBL/GenBank/DDBJ databases">
        <title>The Natural Products Discovery Center: Release of the First 8490 Sequenced Strains for Exploring Actinobacteria Biosynthetic Diversity.</title>
        <authorList>
            <person name="Kalkreuter E."/>
            <person name="Kautsar S.A."/>
            <person name="Yang D."/>
            <person name="Bader C.D."/>
            <person name="Teijaro C.N."/>
            <person name="Fluegel L."/>
            <person name="Davis C.M."/>
            <person name="Simpson J.R."/>
            <person name="Lauterbach L."/>
            <person name="Steele A.D."/>
            <person name="Gui C."/>
            <person name="Meng S."/>
            <person name="Li G."/>
            <person name="Viehrig K."/>
            <person name="Ye F."/>
            <person name="Su P."/>
            <person name="Kiefer A.F."/>
            <person name="Nichols A."/>
            <person name="Cepeda A.J."/>
            <person name="Yan W."/>
            <person name="Fan B."/>
            <person name="Jiang Y."/>
            <person name="Adhikari A."/>
            <person name="Zheng C.-J."/>
            <person name="Schuster L."/>
            <person name="Cowan T.M."/>
            <person name="Smanski M.J."/>
            <person name="Chevrette M.G."/>
            <person name="De Carvalho L.P.S."/>
            <person name="Shen B."/>
        </authorList>
    </citation>
    <scope>NUCLEOTIDE SEQUENCE [LARGE SCALE GENOMIC DNA]</scope>
    <source>
        <strain evidence="1 2">NPDC007147</strain>
    </source>
</reference>